<keyword evidence="4" id="KW-1185">Reference proteome</keyword>
<proteinExistence type="inferred from homology"/>
<accession>A0A835IXZ8</accession>
<name>A0A835IXZ8_9MAGN</name>
<dbReference type="InterPro" id="IPR003347">
    <property type="entry name" value="JmjC_dom"/>
</dbReference>
<evidence type="ECO:0000313" key="3">
    <source>
        <dbReference type="EMBL" id="KAF9624287.1"/>
    </source>
</evidence>
<organism evidence="3 4">
    <name type="scientific">Coptis chinensis</name>
    <dbReference type="NCBI Taxonomy" id="261450"/>
    <lineage>
        <taxon>Eukaryota</taxon>
        <taxon>Viridiplantae</taxon>
        <taxon>Streptophyta</taxon>
        <taxon>Embryophyta</taxon>
        <taxon>Tracheophyta</taxon>
        <taxon>Spermatophyta</taxon>
        <taxon>Magnoliopsida</taxon>
        <taxon>Ranunculales</taxon>
        <taxon>Ranunculaceae</taxon>
        <taxon>Coptidoideae</taxon>
        <taxon>Coptis</taxon>
    </lineage>
</organism>
<dbReference type="PANTHER" id="PTHR12461">
    <property type="entry name" value="HYPOXIA-INDUCIBLE FACTOR 1 ALPHA INHIBITOR-RELATED"/>
    <property type="match status" value="1"/>
</dbReference>
<comment type="similarity">
    <text evidence="1">Belongs to the JARID1 histone demethylase family.</text>
</comment>
<evidence type="ECO:0000256" key="1">
    <source>
        <dbReference type="ARBA" id="ARBA00006801"/>
    </source>
</evidence>
<protein>
    <recommendedName>
        <fullName evidence="2">JmjC domain-containing protein</fullName>
    </recommendedName>
</protein>
<dbReference type="Gene3D" id="2.60.120.10">
    <property type="entry name" value="Jelly Rolls"/>
    <property type="match status" value="1"/>
</dbReference>
<dbReference type="AlphaFoldDB" id="A0A835IXZ8"/>
<gene>
    <name evidence="3" type="ORF">IFM89_009195</name>
</gene>
<dbReference type="SUPFAM" id="SSF51197">
    <property type="entry name" value="Clavaminate synthase-like"/>
    <property type="match status" value="1"/>
</dbReference>
<dbReference type="EMBL" id="JADFTS010000001">
    <property type="protein sequence ID" value="KAF9624287.1"/>
    <property type="molecule type" value="Genomic_DNA"/>
</dbReference>
<reference evidence="3 4" key="1">
    <citation type="submission" date="2020-10" db="EMBL/GenBank/DDBJ databases">
        <title>The Coptis chinensis genome and diversification of protoberbering-type alkaloids.</title>
        <authorList>
            <person name="Wang B."/>
            <person name="Shu S."/>
            <person name="Song C."/>
            <person name="Liu Y."/>
        </authorList>
    </citation>
    <scope>NUCLEOTIDE SEQUENCE [LARGE SCALE GENOMIC DNA]</scope>
    <source>
        <strain evidence="3">HL-2020</strain>
        <tissue evidence="3">Leaf</tissue>
    </source>
</reference>
<dbReference type="Pfam" id="PF13621">
    <property type="entry name" value="Cupin_8"/>
    <property type="match status" value="1"/>
</dbReference>
<dbReference type="PROSITE" id="PS51184">
    <property type="entry name" value="JMJC"/>
    <property type="match status" value="1"/>
</dbReference>
<comment type="caution">
    <text evidence="3">The sequence shown here is derived from an EMBL/GenBank/DDBJ whole genome shotgun (WGS) entry which is preliminary data.</text>
</comment>
<feature type="domain" description="JmjC" evidence="2">
    <location>
        <begin position="130"/>
        <end position="323"/>
    </location>
</feature>
<evidence type="ECO:0000313" key="4">
    <source>
        <dbReference type="Proteomes" id="UP000631114"/>
    </source>
</evidence>
<dbReference type="Proteomes" id="UP000631114">
    <property type="component" value="Unassembled WGS sequence"/>
</dbReference>
<dbReference type="OrthoDB" id="415358at2759"/>
<dbReference type="InterPro" id="IPR014710">
    <property type="entry name" value="RmlC-like_jellyroll"/>
</dbReference>
<dbReference type="PANTHER" id="PTHR12461:SF99">
    <property type="entry name" value="BIFUNCTIONAL PEPTIDASE AND (3S)-LYSYL HYDROXYLASE JMJD7"/>
    <property type="match status" value="1"/>
</dbReference>
<evidence type="ECO:0000259" key="2">
    <source>
        <dbReference type="PROSITE" id="PS51184"/>
    </source>
</evidence>
<dbReference type="InterPro" id="IPR041667">
    <property type="entry name" value="Cupin_8"/>
</dbReference>
<dbReference type="SMART" id="SM00558">
    <property type="entry name" value="JmjC"/>
    <property type="match status" value="1"/>
</dbReference>
<sequence>MKKEANEIPIQNLWQEVRELSLGTTSQIDHLPHPPTPLQFHRNYISQNKPCIISNATNHWPALKSWTQNNYLTQTLSHSTISLHLTPNGLADSVIPYSNNTLCFASAHVEKIPFPNAIKKIISTDLSYVAYAQEQNDCFRTEYSALSGDVESDISWASEALGCLPEAVNLWIGNHKSQTSFHKDHYENLYVVISGEKHFTLLPPTDFHRLYIESYPAAQYHFHKDSGEFSLELEEPVRYVPWCSVNPYPLPETKAEEMLKFPLYFNGPKPFECTVKAGDILYLPSMWFHHVRQTLDSEGRTISVNYWYDMQFDIKYAYFNFLQSLRFKSSPEPTFSIECAEDSQIDEAEGMLLNGQALYALPDNTCHWLKGLSLSVSVFNGSFGTKNGSPPKHPLSNILQPTSFPPFGDQSNLTTPDIFGIGSPTAA</sequence>